<organism evidence="1">
    <name type="scientific">Myoviridae sp. ctxi06</name>
    <dbReference type="NCBI Taxonomy" id="2826713"/>
    <lineage>
        <taxon>Viruses</taxon>
        <taxon>Duplodnaviria</taxon>
        <taxon>Heunggongvirae</taxon>
        <taxon>Uroviricota</taxon>
        <taxon>Caudoviricetes</taxon>
    </lineage>
</organism>
<evidence type="ECO:0000313" key="1">
    <source>
        <dbReference type="EMBL" id="DAE25501.1"/>
    </source>
</evidence>
<protein>
    <submittedName>
        <fullName evidence="1">Uncharacterized protein</fullName>
    </submittedName>
</protein>
<name>A0A8S5R3E9_9CAUD</name>
<sequence length="54" mass="6107">MTTALFLLRAAQMGLSMSDLDLLTIGMVWDMMTEAANDHCTYEQLPTQDDFDSF</sequence>
<proteinExistence type="predicted"/>
<accession>A0A8S5R3E9</accession>
<reference evidence="1" key="1">
    <citation type="journal article" date="2021" name="Proc. Natl. Acad. Sci. U.S.A.">
        <title>A Catalog of Tens of Thousands of Viruses from Human Metagenomes Reveals Hidden Associations with Chronic Diseases.</title>
        <authorList>
            <person name="Tisza M.J."/>
            <person name="Buck C.B."/>
        </authorList>
    </citation>
    <scope>NUCLEOTIDE SEQUENCE</scope>
    <source>
        <strain evidence="1">Ctxi06</strain>
    </source>
</reference>
<dbReference type="EMBL" id="BK015798">
    <property type="protein sequence ID" value="DAE25501.1"/>
    <property type="molecule type" value="Genomic_DNA"/>
</dbReference>